<keyword evidence="2" id="KW-1185">Reference proteome</keyword>
<evidence type="ECO:0000313" key="2">
    <source>
        <dbReference type="Proteomes" id="UP000028984"/>
    </source>
</evidence>
<dbReference type="AlphaFoldDB" id="A0A087CMI7"/>
<dbReference type="OrthoDB" id="3229996at2"/>
<organism evidence="1 2">
    <name type="scientific">Bifidobacterium reuteri DSM 23975</name>
    <dbReference type="NCBI Taxonomy" id="1437610"/>
    <lineage>
        <taxon>Bacteria</taxon>
        <taxon>Bacillati</taxon>
        <taxon>Actinomycetota</taxon>
        <taxon>Actinomycetes</taxon>
        <taxon>Bifidobacteriales</taxon>
        <taxon>Bifidobacteriaceae</taxon>
        <taxon>Bifidobacterium</taxon>
    </lineage>
</organism>
<protein>
    <submittedName>
        <fullName evidence="1">Uncharacterized protein</fullName>
    </submittedName>
</protein>
<dbReference type="STRING" id="1437610.BREU_1262"/>
<proteinExistence type="predicted"/>
<dbReference type="RefSeq" id="WP_044089679.1">
    <property type="nucleotide sequence ID" value="NZ_JDUW01000012.1"/>
</dbReference>
<comment type="caution">
    <text evidence="1">The sequence shown here is derived from an EMBL/GenBank/DDBJ whole genome shotgun (WGS) entry which is preliminary data.</text>
</comment>
<name>A0A087CMI7_9BIFI</name>
<dbReference type="EMBL" id="JGZK01000017">
    <property type="protein sequence ID" value="KFI84487.1"/>
    <property type="molecule type" value="Genomic_DNA"/>
</dbReference>
<sequence>MSTATPIPETCRIFLDSEPLPKNEDGGTLPVPLSPLTITWGASTPWDETTPNVLKITLIDQGGRYARTGDTLLGHRITVTPEWKNTNSPLPFCLFDGVITDTDIIPDKSRHRLNITASDRLYLLRTDCRKGPNWNQNETMVQGFQWWPKGDTTAQFKQWIENDGINGSWFPWSTHIAGIKSDERSSLLNWAESLKTRQINNKYMFEIDRMLFMSYQNINADVLPSFEAVYLRWTTETVLTGPYIRTGDDNTDIYKDTRYIDAADVLTDPKPTLTGADSYYTQLELRYSHLKLATSSGQQIFEVVQDGSSVKQIATPRREGETCLSVTLNWADSGAAQNNISVVDTSRAETVLKTQNERVRLPEVTFRGDRLNQLFFFCRPRVIVIVNSMFERTTRATHGPWAIIGGTLTYDVTNQKSHWTHKVRLFPAVDASSGGTPTCGELKQINSKATFAAANWTLGGLRYVTKTGDEPV</sequence>
<reference evidence="1 2" key="1">
    <citation type="submission" date="2014-03" db="EMBL/GenBank/DDBJ databases">
        <title>Genomics of Bifidobacteria.</title>
        <authorList>
            <person name="Ventura M."/>
            <person name="Milani C."/>
            <person name="Lugli G.A."/>
        </authorList>
    </citation>
    <scope>NUCLEOTIDE SEQUENCE [LARGE SCALE GENOMIC DNA]</scope>
    <source>
        <strain evidence="1 2">DSM 23975</strain>
    </source>
</reference>
<evidence type="ECO:0000313" key="1">
    <source>
        <dbReference type="EMBL" id="KFI84487.1"/>
    </source>
</evidence>
<dbReference type="Proteomes" id="UP000028984">
    <property type="component" value="Unassembled WGS sequence"/>
</dbReference>
<gene>
    <name evidence="1" type="ORF">BREU_1262</name>
</gene>
<accession>A0A087CMI7</accession>